<evidence type="ECO:0000259" key="6">
    <source>
        <dbReference type="Pfam" id="PF00924"/>
    </source>
</evidence>
<dbReference type="Gene3D" id="1.10.287.1260">
    <property type="match status" value="1"/>
</dbReference>
<feature type="domain" description="Mechanosensitive ion channel MscS" evidence="6">
    <location>
        <begin position="187"/>
        <end position="253"/>
    </location>
</feature>
<feature type="transmembrane region" description="Helical" evidence="5">
    <location>
        <begin position="56"/>
        <end position="76"/>
    </location>
</feature>
<evidence type="ECO:0000313" key="7">
    <source>
        <dbReference type="EMBL" id="SFF46415.1"/>
    </source>
</evidence>
<name>A0A1I2IVJ2_9GAMM</name>
<dbReference type="Proteomes" id="UP000199477">
    <property type="component" value="Unassembled WGS sequence"/>
</dbReference>
<feature type="transmembrane region" description="Helical" evidence="5">
    <location>
        <begin position="138"/>
        <end position="159"/>
    </location>
</feature>
<accession>A0A1I2IVJ2</accession>
<evidence type="ECO:0000256" key="2">
    <source>
        <dbReference type="ARBA" id="ARBA00022692"/>
    </source>
</evidence>
<sequence>MATDFAAFWNDHLLGRLGITVAVALALAFVLRRVARAVLRRLSRRHPAAYGMVSRANAPMEWLVPLLTVSVALRVTPDVESLRLMGDLHHALLVALIATLTWLVVRCIGALEDLVIRLHPVDQADNLRARSVVTQVRVLSRSTMVLFILAGLAAVLMTIPGVRQFGASLLASAGLAGLALGIAAKPVLSNLIAGLQIALAQPIRLDDVVIVKGEWGRIEEITGTYVVVRIWDERRLVVPLNWFIENPFENWTRRSSQLIGTVFLWVDYRLPVPPLRAELERLCEEAREWDRRVCVLQVVDAGDRAMQLRALVSSADSGQGWDLRCRIREGLIAFVQREYPQYLPRTRIQWEREPDDAPAGGPAPAAGP</sequence>
<dbReference type="PANTHER" id="PTHR30566">
    <property type="entry name" value="YNAI-RELATED MECHANOSENSITIVE ION CHANNEL"/>
    <property type="match status" value="1"/>
</dbReference>
<dbReference type="AlphaFoldDB" id="A0A1I2IVJ2"/>
<protein>
    <submittedName>
        <fullName evidence="7">Small-conductance mechanosensitive channel</fullName>
    </submittedName>
</protein>
<evidence type="ECO:0000256" key="4">
    <source>
        <dbReference type="ARBA" id="ARBA00023136"/>
    </source>
</evidence>
<dbReference type="GO" id="GO:0008381">
    <property type="term" value="F:mechanosensitive monoatomic ion channel activity"/>
    <property type="evidence" value="ECO:0007669"/>
    <property type="project" value="UniProtKB-ARBA"/>
</dbReference>
<dbReference type="InterPro" id="IPR023408">
    <property type="entry name" value="MscS_beta-dom_sf"/>
</dbReference>
<evidence type="ECO:0000256" key="1">
    <source>
        <dbReference type="ARBA" id="ARBA00004370"/>
    </source>
</evidence>
<dbReference type="RefSeq" id="WP_051548853.1">
    <property type="nucleotide sequence ID" value="NZ_FONH01000019.1"/>
</dbReference>
<dbReference type="Gene3D" id="2.30.30.60">
    <property type="match status" value="1"/>
</dbReference>
<feature type="transmembrane region" description="Helical" evidence="5">
    <location>
        <begin position="13"/>
        <end position="35"/>
    </location>
</feature>
<keyword evidence="8" id="KW-1185">Reference proteome</keyword>
<dbReference type="EMBL" id="FONH01000019">
    <property type="protein sequence ID" value="SFF46415.1"/>
    <property type="molecule type" value="Genomic_DNA"/>
</dbReference>
<keyword evidence="2 5" id="KW-0812">Transmembrane</keyword>
<keyword evidence="4 5" id="KW-0472">Membrane</keyword>
<dbReference type="SUPFAM" id="SSF50182">
    <property type="entry name" value="Sm-like ribonucleoproteins"/>
    <property type="match status" value="1"/>
</dbReference>
<dbReference type="InterPro" id="IPR010920">
    <property type="entry name" value="LSM_dom_sf"/>
</dbReference>
<dbReference type="InterPro" id="IPR006685">
    <property type="entry name" value="MscS_channel_2nd"/>
</dbReference>
<evidence type="ECO:0000313" key="8">
    <source>
        <dbReference type="Proteomes" id="UP000199477"/>
    </source>
</evidence>
<feature type="transmembrane region" description="Helical" evidence="5">
    <location>
        <begin position="88"/>
        <end position="109"/>
    </location>
</feature>
<organism evidence="7 8">
    <name type="scientific">Dyella marensis</name>
    <dbReference type="NCBI Taxonomy" id="500610"/>
    <lineage>
        <taxon>Bacteria</taxon>
        <taxon>Pseudomonadati</taxon>
        <taxon>Pseudomonadota</taxon>
        <taxon>Gammaproteobacteria</taxon>
        <taxon>Lysobacterales</taxon>
        <taxon>Rhodanobacteraceae</taxon>
        <taxon>Dyella</taxon>
    </lineage>
</organism>
<reference evidence="8" key="1">
    <citation type="submission" date="2016-10" db="EMBL/GenBank/DDBJ databases">
        <authorList>
            <person name="Varghese N."/>
            <person name="Submissions S."/>
        </authorList>
    </citation>
    <scope>NUCLEOTIDE SEQUENCE [LARGE SCALE GENOMIC DNA]</scope>
    <source>
        <strain evidence="8">UNC178MFTsu3.1</strain>
    </source>
</reference>
<dbReference type="Pfam" id="PF00924">
    <property type="entry name" value="MS_channel_2nd"/>
    <property type="match status" value="1"/>
</dbReference>
<evidence type="ECO:0000256" key="5">
    <source>
        <dbReference type="SAM" id="Phobius"/>
    </source>
</evidence>
<proteinExistence type="predicted"/>
<dbReference type="GO" id="GO:0016020">
    <property type="term" value="C:membrane"/>
    <property type="evidence" value="ECO:0007669"/>
    <property type="project" value="UniProtKB-SubCell"/>
</dbReference>
<comment type="subcellular location">
    <subcellularLocation>
        <location evidence="1">Membrane</location>
    </subcellularLocation>
</comment>
<evidence type="ECO:0000256" key="3">
    <source>
        <dbReference type="ARBA" id="ARBA00022989"/>
    </source>
</evidence>
<dbReference type="PANTHER" id="PTHR30566:SF25">
    <property type="entry name" value="INNER MEMBRANE PROTEIN"/>
    <property type="match status" value="1"/>
</dbReference>
<gene>
    <name evidence="7" type="ORF">SAMN02799615_03689</name>
</gene>
<keyword evidence="3 5" id="KW-1133">Transmembrane helix</keyword>
<dbReference type="STRING" id="500610.SAMN02799615_03689"/>